<feature type="region of interest" description="Disordered" evidence="1">
    <location>
        <begin position="255"/>
        <end position="276"/>
    </location>
</feature>
<dbReference type="EMBL" id="JAUUTY010000005">
    <property type="protein sequence ID" value="KAK1631766.1"/>
    <property type="molecule type" value="Genomic_DNA"/>
</dbReference>
<evidence type="ECO:0000256" key="1">
    <source>
        <dbReference type="SAM" id="MobiDB-lite"/>
    </source>
</evidence>
<gene>
    <name evidence="3" type="ORF">QYE76_006081</name>
</gene>
<keyword evidence="4" id="KW-1185">Reference proteome</keyword>
<dbReference type="AlphaFoldDB" id="A0AAD8RXL9"/>
<accession>A0AAD8RXL9</accession>
<comment type="caution">
    <text evidence="3">The sequence shown here is derived from an EMBL/GenBank/DDBJ whole genome shotgun (WGS) entry which is preliminary data.</text>
</comment>
<name>A0AAD8RXL9_LOLMU</name>
<dbReference type="FunFam" id="3.40.50.150:FF:000440">
    <property type="entry name" value="Os09g0479300 protein"/>
    <property type="match status" value="1"/>
</dbReference>
<protein>
    <recommendedName>
        <fullName evidence="2">25S rRNA (uridine-N(3))-methyltransferase BMT5-like domain-containing protein</fullName>
    </recommendedName>
</protein>
<evidence type="ECO:0000313" key="3">
    <source>
        <dbReference type="EMBL" id="KAK1631766.1"/>
    </source>
</evidence>
<dbReference type="GO" id="GO:0005737">
    <property type="term" value="C:cytoplasm"/>
    <property type="evidence" value="ECO:0007669"/>
    <property type="project" value="TreeGrafter"/>
</dbReference>
<dbReference type="Pfam" id="PF10354">
    <property type="entry name" value="BMT5-like"/>
    <property type="match status" value="1"/>
</dbReference>
<feature type="domain" description="25S rRNA (uridine-N(3))-methyltransferase BMT5-like" evidence="2">
    <location>
        <begin position="24"/>
        <end position="188"/>
    </location>
</feature>
<sequence length="346" mass="38272">MARRRRRGSGVKWLKHYSSAQSILVVGDGDFSFSLALATAFGSGANIVATSLDSYGALIGKYSQAEANVMDLNIMGTKVLHNINAKNMTGHHDLRIRKFDRIIFNFPHAGFKGREEEMRVIKLHRKLVKGFFVNARHLLKPYGEIHISHKMGYPYDAWDIEQLASESSLATIEIVSFHKHHYPGYNQKKGDGPRSTPSPPSRAAALGAVVPNLEEEQYEIRLHHRWSGDAEAMMEGEDRAARFRVRATAPITARPMRPRRGRGEAAPPDHGHATAAITARPVRGRATNILHGRGHPPVRRLASIRRTRGSREDPAAPITGRARLCQRWPPGTMRREGGGGEDGGGG</sequence>
<dbReference type="GO" id="GO:0070475">
    <property type="term" value="P:rRNA base methylation"/>
    <property type="evidence" value="ECO:0007669"/>
    <property type="project" value="InterPro"/>
</dbReference>
<organism evidence="3 4">
    <name type="scientific">Lolium multiflorum</name>
    <name type="common">Italian ryegrass</name>
    <name type="synonym">Lolium perenne subsp. multiflorum</name>
    <dbReference type="NCBI Taxonomy" id="4521"/>
    <lineage>
        <taxon>Eukaryota</taxon>
        <taxon>Viridiplantae</taxon>
        <taxon>Streptophyta</taxon>
        <taxon>Embryophyta</taxon>
        <taxon>Tracheophyta</taxon>
        <taxon>Spermatophyta</taxon>
        <taxon>Magnoliopsida</taxon>
        <taxon>Liliopsida</taxon>
        <taxon>Poales</taxon>
        <taxon>Poaceae</taxon>
        <taxon>BOP clade</taxon>
        <taxon>Pooideae</taxon>
        <taxon>Poodae</taxon>
        <taxon>Poeae</taxon>
        <taxon>Poeae Chloroplast Group 2 (Poeae type)</taxon>
        <taxon>Loliodinae</taxon>
        <taxon>Loliinae</taxon>
        <taxon>Lolium</taxon>
    </lineage>
</organism>
<proteinExistence type="predicted"/>
<dbReference type="PANTHER" id="PTHR11538:SF26">
    <property type="entry name" value="FERREDOXIN-FOLD ANTICODON-BINDING DOMAIN-CONTAINING PROTEIN 1"/>
    <property type="match status" value="1"/>
</dbReference>
<reference evidence="3" key="1">
    <citation type="submission" date="2023-07" db="EMBL/GenBank/DDBJ databases">
        <title>A chromosome-level genome assembly of Lolium multiflorum.</title>
        <authorList>
            <person name="Chen Y."/>
            <person name="Copetti D."/>
            <person name="Kolliker R."/>
            <person name="Studer B."/>
        </authorList>
    </citation>
    <scope>NUCLEOTIDE SEQUENCE</scope>
    <source>
        <strain evidence="3">02402/16</strain>
        <tissue evidence="3">Leaf</tissue>
    </source>
</reference>
<dbReference type="InterPro" id="IPR029063">
    <property type="entry name" value="SAM-dependent_MTases_sf"/>
</dbReference>
<dbReference type="GO" id="GO:0070042">
    <property type="term" value="F:rRNA (uridine-N3-)-methyltransferase activity"/>
    <property type="evidence" value="ECO:0007669"/>
    <property type="project" value="InterPro"/>
</dbReference>
<dbReference type="PANTHER" id="PTHR11538">
    <property type="entry name" value="PHENYLALANYL-TRNA SYNTHETASE"/>
    <property type="match status" value="1"/>
</dbReference>
<feature type="compositionally biased region" description="Basic and acidic residues" evidence="1">
    <location>
        <begin position="261"/>
        <end position="272"/>
    </location>
</feature>
<feature type="region of interest" description="Disordered" evidence="1">
    <location>
        <begin position="184"/>
        <end position="203"/>
    </location>
</feature>
<feature type="compositionally biased region" description="Basic residues" evidence="1">
    <location>
        <begin position="292"/>
        <end position="308"/>
    </location>
</feature>
<evidence type="ECO:0000259" key="2">
    <source>
        <dbReference type="Pfam" id="PF10354"/>
    </source>
</evidence>
<feature type="region of interest" description="Disordered" evidence="1">
    <location>
        <begin position="288"/>
        <end position="346"/>
    </location>
</feature>
<evidence type="ECO:0000313" key="4">
    <source>
        <dbReference type="Proteomes" id="UP001231189"/>
    </source>
</evidence>
<dbReference type="SUPFAM" id="SSF53335">
    <property type="entry name" value="S-adenosyl-L-methionine-dependent methyltransferases"/>
    <property type="match status" value="1"/>
</dbReference>
<dbReference type="Proteomes" id="UP001231189">
    <property type="component" value="Unassembled WGS sequence"/>
</dbReference>
<dbReference type="InterPro" id="IPR019446">
    <property type="entry name" value="BMT5-like"/>
</dbReference>